<name>A0A1R3WZR7_9RHOB</name>
<dbReference type="GO" id="GO:0006260">
    <property type="term" value="P:DNA replication"/>
    <property type="evidence" value="ECO:0007669"/>
    <property type="project" value="InterPro"/>
</dbReference>
<dbReference type="NCBIfam" id="NF004347">
    <property type="entry name" value="PRK05728.1-4"/>
    <property type="match status" value="1"/>
</dbReference>
<gene>
    <name evidence="1" type="ORF">SAMN05421849_1965</name>
</gene>
<dbReference type="EMBL" id="FTPS01000001">
    <property type="protein sequence ID" value="SIT83718.1"/>
    <property type="molecule type" value="Genomic_DNA"/>
</dbReference>
<sequence length="154" mass="16423">MGEVFFYHLTRRPLESMLPALLDRARGADWRIELRGTDGGRMRWLDDLLWTARKDSFLPHGLAGGADDAQQPVLLTVAGQAAANAPHCLICVDGAPLAAEEAGAVARACVIFDGGDGAAVSHARAQWKDLVGAGCAAQYWSEDSGTWEMKAESG</sequence>
<dbReference type="GO" id="GO:0003887">
    <property type="term" value="F:DNA-directed DNA polymerase activity"/>
    <property type="evidence" value="ECO:0007669"/>
    <property type="project" value="InterPro"/>
</dbReference>
<dbReference type="GO" id="GO:0032298">
    <property type="term" value="P:positive regulation of DNA-templated DNA replication initiation"/>
    <property type="evidence" value="ECO:0007669"/>
    <property type="project" value="TreeGrafter"/>
</dbReference>
<dbReference type="InterPro" id="IPR007459">
    <property type="entry name" value="DNA_pol3_chi"/>
</dbReference>
<reference evidence="1 2" key="1">
    <citation type="submission" date="2017-01" db="EMBL/GenBank/DDBJ databases">
        <authorList>
            <person name="Mah S.A."/>
            <person name="Swanson W.J."/>
            <person name="Moy G.W."/>
            <person name="Vacquier V.D."/>
        </authorList>
    </citation>
    <scope>NUCLEOTIDE SEQUENCE [LARGE SCALE GENOMIC DNA]</scope>
    <source>
        <strain evidence="1 2">DSM 21219</strain>
    </source>
</reference>
<keyword evidence="2" id="KW-1185">Reference proteome</keyword>
<dbReference type="Proteomes" id="UP000192455">
    <property type="component" value="Unassembled WGS sequence"/>
</dbReference>
<dbReference type="InterPro" id="IPR036768">
    <property type="entry name" value="PolIII_chi_sf"/>
</dbReference>
<accession>A0A1R3WZR7</accession>
<evidence type="ECO:0000313" key="2">
    <source>
        <dbReference type="Proteomes" id="UP000192455"/>
    </source>
</evidence>
<proteinExistence type="predicted"/>
<dbReference type="RefSeq" id="WP_076649686.1">
    <property type="nucleotide sequence ID" value="NZ_FTPS01000001.1"/>
</dbReference>
<dbReference type="AlphaFoldDB" id="A0A1R3WZR7"/>
<dbReference type="SUPFAM" id="SSF102400">
    <property type="entry name" value="DNA polymerase III chi subunit"/>
    <property type="match status" value="1"/>
</dbReference>
<dbReference type="PANTHER" id="PTHR38767">
    <property type="entry name" value="DNA POLYMERASE III SUBUNIT CHI"/>
    <property type="match status" value="1"/>
</dbReference>
<evidence type="ECO:0000313" key="1">
    <source>
        <dbReference type="EMBL" id="SIT83718.1"/>
    </source>
</evidence>
<dbReference type="OrthoDB" id="9795973at2"/>
<dbReference type="Gene3D" id="3.40.50.10110">
    <property type="entry name" value="DNA polymerase III subunit chi"/>
    <property type="match status" value="1"/>
</dbReference>
<protein>
    <submittedName>
        <fullName evidence="1">DNA polymerase III, chi subunit</fullName>
    </submittedName>
</protein>
<dbReference type="GO" id="GO:0003677">
    <property type="term" value="F:DNA binding"/>
    <property type="evidence" value="ECO:0007669"/>
    <property type="project" value="InterPro"/>
</dbReference>
<dbReference type="Pfam" id="PF04364">
    <property type="entry name" value="DNA_pol3_chi"/>
    <property type="match status" value="1"/>
</dbReference>
<dbReference type="PANTHER" id="PTHR38767:SF1">
    <property type="entry name" value="DNA POLYMERASE III SUBUNIT CHI"/>
    <property type="match status" value="1"/>
</dbReference>
<dbReference type="STRING" id="515897.SAMN05421849_1965"/>
<organism evidence="1 2">
    <name type="scientific">Pontibaca methylaminivorans</name>
    <dbReference type="NCBI Taxonomy" id="515897"/>
    <lineage>
        <taxon>Bacteria</taxon>
        <taxon>Pseudomonadati</taxon>
        <taxon>Pseudomonadota</taxon>
        <taxon>Alphaproteobacteria</taxon>
        <taxon>Rhodobacterales</taxon>
        <taxon>Roseobacteraceae</taxon>
        <taxon>Pontibaca</taxon>
    </lineage>
</organism>